<dbReference type="AlphaFoldDB" id="A0A371H7L0"/>
<name>A0A371H7L0_MUCPR</name>
<proteinExistence type="predicted"/>
<gene>
    <name evidence="1" type="ORF">CR513_18256</name>
</gene>
<evidence type="ECO:0000313" key="2">
    <source>
        <dbReference type="Proteomes" id="UP000257109"/>
    </source>
</evidence>
<feature type="non-terminal residue" evidence="1">
    <location>
        <position position="1"/>
    </location>
</feature>
<dbReference type="Proteomes" id="UP000257109">
    <property type="component" value="Unassembled WGS sequence"/>
</dbReference>
<keyword evidence="2" id="KW-1185">Reference proteome</keyword>
<accession>A0A371H7L0</accession>
<comment type="caution">
    <text evidence="1">The sequence shown here is derived from an EMBL/GenBank/DDBJ whole genome shotgun (WGS) entry which is preliminary data.</text>
</comment>
<evidence type="ECO:0000313" key="1">
    <source>
        <dbReference type="EMBL" id="RDX98780.1"/>
    </source>
</evidence>
<reference evidence="1" key="1">
    <citation type="submission" date="2018-05" db="EMBL/GenBank/DDBJ databases">
        <title>Draft genome of Mucuna pruriens seed.</title>
        <authorList>
            <person name="Nnadi N.E."/>
            <person name="Vos R."/>
            <person name="Hasami M.H."/>
            <person name="Devisetty U.K."/>
            <person name="Aguiy J.C."/>
        </authorList>
    </citation>
    <scope>NUCLEOTIDE SEQUENCE [LARGE SCALE GENOMIC DNA]</scope>
    <source>
        <strain evidence="1">JCA_2017</strain>
    </source>
</reference>
<organism evidence="1 2">
    <name type="scientific">Mucuna pruriens</name>
    <name type="common">Velvet bean</name>
    <name type="synonym">Dolichos pruriens</name>
    <dbReference type="NCBI Taxonomy" id="157652"/>
    <lineage>
        <taxon>Eukaryota</taxon>
        <taxon>Viridiplantae</taxon>
        <taxon>Streptophyta</taxon>
        <taxon>Embryophyta</taxon>
        <taxon>Tracheophyta</taxon>
        <taxon>Spermatophyta</taxon>
        <taxon>Magnoliopsida</taxon>
        <taxon>eudicotyledons</taxon>
        <taxon>Gunneridae</taxon>
        <taxon>Pentapetalae</taxon>
        <taxon>rosids</taxon>
        <taxon>fabids</taxon>
        <taxon>Fabales</taxon>
        <taxon>Fabaceae</taxon>
        <taxon>Papilionoideae</taxon>
        <taxon>50 kb inversion clade</taxon>
        <taxon>NPAAA clade</taxon>
        <taxon>indigoferoid/millettioid clade</taxon>
        <taxon>Phaseoleae</taxon>
        <taxon>Mucuna</taxon>
    </lineage>
</organism>
<dbReference type="EMBL" id="QJKJ01003376">
    <property type="protein sequence ID" value="RDX98780.1"/>
    <property type="molecule type" value="Genomic_DNA"/>
</dbReference>
<protein>
    <submittedName>
        <fullName evidence="1">Uncharacterized protein</fullName>
    </submittedName>
</protein>
<sequence length="257" mass="28644">MMRKQSKWKINVNGGVAGRMVVHAHSQSVSTALLHLASPCSFQKSNSTAVLHSTRSCTGTKAFSMAMLPCTPGTGTKKGNTTVLPNFLEHFGSFSQAKSAVESEGSKLPIPEFFFLYLFMHSLHLPSFGEDNNFELRPTLSSSSSQFRRLPTEKPLGHLNKLLRFPDMGTRDSSDSTLLDGGITTWNKCAYKFLPEYFHPSKSNKLKDIMNYSQPTLMQHLEGQLGRNPQMKHMISKTWPPTTITIPQGIAYDKETN</sequence>